<dbReference type="InterPro" id="IPR044831">
    <property type="entry name" value="Ccp1-like"/>
</dbReference>
<keyword evidence="5" id="KW-0479">Metal-binding</keyword>
<dbReference type="PROSITE" id="PS00435">
    <property type="entry name" value="PEROXIDASE_1"/>
    <property type="match status" value="1"/>
</dbReference>
<dbReference type="GO" id="GO:0000302">
    <property type="term" value="P:response to reactive oxygen species"/>
    <property type="evidence" value="ECO:0007669"/>
    <property type="project" value="TreeGrafter"/>
</dbReference>
<name>A0AAW0K6L6_QUESU</name>
<reference evidence="8 9" key="1">
    <citation type="journal article" date="2018" name="Sci. Data">
        <title>The draft genome sequence of cork oak.</title>
        <authorList>
            <person name="Ramos A.M."/>
            <person name="Usie A."/>
            <person name="Barbosa P."/>
            <person name="Barros P.M."/>
            <person name="Capote T."/>
            <person name="Chaves I."/>
            <person name="Simoes F."/>
            <person name="Abreu I."/>
            <person name="Carrasquinho I."/>
            <person name="Faro C."/>
            <person name="Guimaraes J.B."/>
            <person name="Mendonca D."/>
            <person name="Nobrega F."/>
            <person name="Rodrigues L."/>
            <person name="Saibo N.J.M."/>
            <person name="Varela M.C."/>
            <person name="Egas C."/>
            <person name="Matos J."/>
            <person name="Miguel C.M."/>
            <person name="Oliveira M.M."/>
            <person name="Ricardo C.P."/>
            <person name="Goncalves S."/>
        </authorList>
    </citation>
    <scope>NUCLEOTIDE SEQUENCE [LARGE SCALE GENOMIC DNA]</scope>
    <source>
        <strain evidence="9">cv. HL8</strain>
    </source>
</reference>
<dbReference type="InterPro" id="IPR019794">
    <property type="entry name" value="Peroxidases_AS"/>
</dbReference>
<dbReference type="InterPro" id="IPR019793">
    <property type="entry name" value="Peroxidases_heam-ligand_BS"/>
</dbReference>
<dbReference type="FunFam" id="1.10.420.10:FF:000011">
    <property type="entry name" value="Adenylate/guanylate cyclase"/>
    <property type="match status" value="1"/>
</dbReference>
<dbReference type="PROSITE" id="PS00436">
    <property type="entry name" value="PEROXIDASE_2"/>
    <property type="match status" value="1"/>
</dbReference>
<evidence type="ECO:0000256" key="7">
    <source>
        <dbReference type="ARBA" id="ARBA00023004"/>
    </source>
</evidence>
<dbReference type="GO" id="GO:0046872">
    <property type="term" value="F:metal ion binding"/>
    <property type="evidence" value="ECO:0007669"/>
    <property type="project" value="UniProtKB-KW"/>
</dbReference>
<dbReference type="PANTHER" id="PTHR31356">
    <property type="entry name" value="THYLAKOID LUMENAL 29 KDA PROTEIN, CHLOROPLASTIC-RELATED"/>
    <property type="match status" value="1"/>
</dbReference>
<dbReference type="SUPFAM" id="SSF48113">
    <property type="entry name" value="Heme-dependent peroxidases"/>
    <property type="match status" value="1"/>
</dbReference>
<keyword evidence="9" id="KW-1185">Reference proteome</keyword>
<dbReference type="EMBL" id="PKMF04000386">
    <property type="protein sequence ID" value="KAK7834567.1"/>
    <property type="molecule type" value="Genomic_DNA"/>
</dbReference>
<dbReference type="FunFam" id="1.10.520.10:FF:000032">
    <property type="entry name" value="Peroxidase"/>
    <property type="match status" value="1"/>
</dbReference>
<accession>A0AAW0K6L6</accession>
<dbReference type="Gene3D" id="1.10.420.10">
    <property type="entry name" value="Peroxidase, domain 2"/>
    <property type="match status" value="1"/>
</dbReference>
<dbReference type="PRINTS" id="PR00458">
    <property type="entry name" value="PEROXIDASE"/>
</dbReference>
<dbReference type="AlphaFoldDB" id="A0AAW0K6L6"/>
<keyword evidence="4" id="KW-0349">Heme</keyword>
<evidence type="ECO:0000313" key="9">
    <source>
        <dbReference type="Proteomes" id="UP000237347"/>
    </source>
</evidence>
<dbReference type="GO" id="GO:0042744">
    <property type="term" value="P:hydrogen peroxide catabolic process"/>
    <property type="evidence" value="ECO:0007669"/>
    <property type="project" value="TreeGrafter"/>
</dbReference>
<evidence type="ECO:0000256" key="2">
    <source>
        <dbReference type="ARBA" id="ARBA00006873"/>
    </source>
</evidence>
<sequence>MSMSSSILFNCKPGSLLCSSSSSSTSSFIFKFKFPARSQCSPLPTVEFHATTPRASTHNHSHISIENESVSGAGASTSRRRALVFVAATTTPLLLLLKHEASAVKAAGLATTTSENYLLIKEEVRKVLSKAKAAGVLRLVFHDAGTFDKDENSGGMNGSIVYELERPENAGLKKPMKACSPTQLFTYRQTYIVDLTQDLVALSGAHTLGSKGFGNPTVFDNSYFKILLQKPWTSSGGMASMIGLPSDRALTDDNECLRWITKYAENQSMFFEDFKNAYTKLVNSGAKWKSV</sequence>
<comment type="similarity">
    <text evidence="2">Belongs to the peroxidase family. Ascorbate peroxidase subfamily.</text>
</comment>
<dbReference type="Proteomes" id="UP000237347">
    <property type="component" value="Unassembled WGS sequence"/>
</dbReference>
<evidence type="ECO:0000256" key="5">
    <source>
        <dbReference type="ARBA" id="ARBA00022723"/>
    </source>
</evidence>
<dbReference type="Gene3D" id="1.10.520.10">
    <property type="match status" value="1"/>
</dbReference>
<keyword evidence="3 8" id="KW-0575">Peroxidase</keyword>
<keyword evidence="7" id="KW-0408">Iron</keyword>
<evidence type="ECO:0000256" key="4">
    <source>
        <dbReference type="ARBA" id="ARBA00022617"/>
    </source>
</evidence>
<keyword evidence="6" id="KW-0560">Oxidoreductase</keyword>
<dbReference type="GO" id="GO:0004601">
    <property type="term" value="F:peroxidase activity"/>
    <property type="evidence" value="ECO:0007669"/>
    <property type="project" value="UniProtKB-KW"/>
</dbReference>
<dbReference type="PANTHER" id="PTHR31356:SF8">
    <property type="entry name" value="L-ASCORBATE PEROXIDASE 6-RELATED"/>
    <property type="match status" value="1"/>
</dbReference>
<dbReference type="GO" id="GO:0034599">
    <property type="term" value="P:cellular response to oxidative stress"/>
    <property type="evidence" value="ECO:0007669"/>
    <property type="project" value="InterPro"/>
</dbReference>
<evidence type="ECO:0000313" key="8">
    <source>
        <dbReference type="EMBL" id="KAK7834567.1"/>
    </source>
</evidence>
<comment type="cofactor">
    <cofactor evidence="1">
        <name>heme b</name>
        <dbReference type="ChEBI" id="CHEBI:60344"/>
    </cofactor>
</comment>
<evidence type="ECO:0000256" key="1">
    <source>
        <dbReference type="ARBA" id="ARBA00001970"/>
    </source>
</evidence>
<dbReference type="InterPro" id="IPR010255">
    <property type="entry name" value="Haem_peroxidase_sf"/>
</dbReference>
<comment type="caution">
    <text evidence="8">The sequence shown here is derived from an EMBL/GenBank/DDBJ whole genome shotgun (WGS) entry which is preliminary data.</text>
</comment>
<organism evidence="8 9">
    <name type="scientific">Quercus suber</name>
    <name type="common">Cork oak</name>
    <dbReference type="NCBI Taxonomy" id="58331"/>
    <lineage>
        <taxon>Eukaryota</taxon>
        <taxon>Viridiplantae</taxon>
        <taxon>Streptophyta</taxon>
        <taxon>Embryophyta</taxon>
        <taxon>Tracheophyta</taxon>
        <taxon>Spermatophyta</taxon>
        <taxon>Magnoliopsida</taxon>
        <taxon>eudicotyledons</taxon>
        <taxon>Gunneridae</taxon>
        <taxon>Pentapetalae</taxon>
        <taxon>rosids</taxon>
        <taxon>fabids</taxon>
        <taxon>Fagales</taxon>
        <taxon>Fagaceae</taxon>
        <taxon>Quercus</taxon>
    </lineage>
</organism>
<protein>
    <submittedName>
        <fullName evidence="8">L-ascorbate peroxidase 6</fullName>
    </submittedName>
</protein>
<proteinExistence type="inferred from homology"/>
<evidence type="ECO:0000256" key="3">
    <source>
        <dbReference type="ARBA" id="ARBA00022559"/>
    </source>
</evidence>
<evidence type="ECO:0000256" key="6">
    <source>
        <dbReference type="ARBA" id="ARBA00023002"/>
    </source>
</evidence>
<dbReference type="InterPro" id="IPR002016">
    <property type="entry name" value="Haem_peroxidase"/>
</dbReference>
<gene>
    <name evidence="8" type="primary">APX6_1</name>
    <name evidence="8" type="ORF">CFP56_024642</name>
</gene>
<dbReference type="GO" id="GO:0020037">
    <property type="term" value="F:heme binding"/>
    <property type="evidence" value="ECO:0007669"/>
    <property type="project" value="InterPro"/>
</dbReference>